<comment type="caution">
    <text evidence="2">The sequence shown here is derived from an EMBL/GenBank/DDBJ whole genome shotgun (WGS) entry which is preliminary data.</text>
</comment>
<name>A0AAW1R1I3_9CHLO</name>
<accession>A0AAW1R1I3</accession>
<sequence>MADQGDRIHAGELPEGMRRQHALGTVWYYKVSATCHPKPKHFAVEMGREKGHKLFIERRVANPRGDNDYRQFGSYAGVETLSRCIRQDNFQLFEILPPEQPIKIYLDFDQHPDAPGSIKDCTRMLKAGHLEYFGMQLTDDQIFLSCATGTAEEGKWAGKAKVSYHVVVNNGMAFPDVRACKKFVQAVFPNGFLDNEVPDGTEPPVDLAPYGSYQSFKTIHQSKTISSDRVAFPLRGGWEQHLVTHFACPPMLYNMERLGDAVKEKVKRDGSTSEGGRGSIAPVHVNRAEQPRWVDPAAVNPHSVADLLRYLPNHIEQPWELFFTVACICVNERVPFRVFDQWCRDSPKYDARQAESTYNGLEPRLVSSPGQPARTIATLRRLVEHCHPRIFEEATNRWVHQCMFPTVDFAELGIKRKSYSSRYVKAFTQPWTCYPHLLLRAHMGTGKTTQAVAAIEELKPSSVLIITPRQTLAASSMGVYKRALPQLIHYQKSPRVDEERFLVCQLESLFRVGRTYEIVILDESESILAQFSSDTVKKFQAVTASFKRVIQTSTRCLWTDAFLADRTISTCLELVGDPAKIRYTENTYQPIRRTAQLVGKGANAKVAINSTLQRLASSGDRNVCVSASRRQLEEAECLVPAPRLFITSQTPDSVKAQLADANTLFTQYDNIGYTGSITVGVNFDVEDHFQNLLIYSSANSANPRDIMQGSMRVRHLQKNMLYYATYPRYLGNVHFDVFNREKLAEIIDGRVEYQRNIKLDDDPLWSQRQGLEPWLRRLWVFNQQERNISAFHHQRVLEKYLELCGYNIEVADVTVDDLVSIMDAVKADGDTPYDAVSTIGYAEWVEALGRVQRGSATQEDKLVTSKYYLDNYMLRPGVQHTPAVMHELFQAILQHPGDIMRKMHNARSEHGTFHGESNVFQDNRQARAQHMREICAMLGVKYSHQVEAVIDSVVMEKTCVQILEKKEALRVAFGLRYQESEQRNGGDVVTKRGLEILNAMLAGWGFTQIKRAAKRKRFMQGGSRKDGSSFEVVAGGSHRKGQRAHNALCIEHLDLHPETDVDASP</sequence>
<evidence type="ECO:0000313" key="2">
    <source>
        <dbReference type="EMBL" id="KAK9827207.1"/>
    </source>
</evidence>
<evidence type="ECO:0000313" key="3">
    <source>
        <dbReference type="Proteomes" id="UP001438707"/>
    </source>
</evidence>
<reference evidence="2 3" key="1">
    <citation type="journal article" date="2024" name="Nat. Commun.">
        <title>Phylogenomics reveals the evolutionary origins of lichenization in chlorophyte algae.</title>
        <authorList>
            <person name="Puginier C."/>
            <person name="Libourel C."/>
            <person name="Otte J."/>
            <person name="Skaloud P."/>
            <person name="Haon M."/>
            <person name="Grisel S."/>
            <person name="Petersen M."/>
            <person name="Berrin J.G."/>
            <person name="Delaux P.M."/>
            <person name="Dal Grande F."/>
            <person name="Keller J."/>
        </authorList>
    </citation>
    <scope>NUCLEOTIDE SEQUENCE [LARGE SCALE GENOMIC DNA]</scope>
    <source>
        <strain evidence="2 3">SAG 2145</strain>
    </source>
</reference>
<dbReference type="InterPro" id="IPR003450">
    <property type="entry name" value="Replication_origin-bd"/>
</dbReference>
<dbReference type="GO" id="GO:0003688">
    <property type="term" value="F:DNA replication origin binding"/>
    <property type="evidence" value="ECO:0007669"/>
    <property type="project" value="InterPro"/>
</dbReference>
<protein>
    <recommendedName>
        <fullName evidence="1">AAA+ ATPase domain-containing protein</fullName>
    </recommendedName>
</protein>
<gene>
    <name evidence="2" type="ORF">WJX74_010360</name>
</gene>
<dbReference type="Pfam" id="PF02399">
    <property type="entry name" value="Herpes_ori_bp"/>
    <property type="match status" value="1"/>
</dbReference>
<dbReference type="InterPro" id="IPR003593">
    <property type="entry name" value="AAA+_ATPase"/>
</dbReference>
<proteinExistence type="predicted"/>
<evidence type="ECO:0000259" key="1">
    <source>
        <dbReference type="SMART" id="SM00382"/>
    </source>
</evidence>
<dbReference type="Proteomes" id="UP001438707">
    <property type="component" value="Unassembled WGS sequence"/>
</dbReference>
<dbReference type="EMBL" id="JALJOS010000019">
    <property type="protein sequence ID" value="KAK9827207.1"/>
    <property type="molecule type" value="Genomic_DNA"/>
</dbReference>
<dbReference type="AlphaFoldDB" id="A0AAW1R1I3"/>
<dbReference type="SMART" id="SM00382">
    <property type="entry name" value="AAA"/>
    <property type="match status" value="1"/>
</dbReference>
<dbReference type="GO" id="GO:0006260">
    <property type="term" value="P:DNA replication"/>
    <property type="evidence" value="ECO:0007669"/>
    <property type="project" value="InterPro"/>
</dbReference>
<keyword evidence="3" id="KW-1185">Reference proteome</keyword>
<organism evidence="2 3">
    <name type="scientific">Apatococcus lobatus</name>
    <dbReference type="NCBI Taxonomy" id="904363"/>
    <lineage>
        <taxon>Eukaryota</taxon>
        <taxon>Viridiplantae</taxon>
        <taxon>Chlorophyta</taxon>
        <taxon>core chlorophytes</taxon>
        <taxon>Trebouxiophyceae</taxon>
        <taxon>Chlorellales</taxon>
        <taxon>Chlorellaceae</taxon>
        <taxon>Apatococcus</taxon>
    </lineage>
</organism>
<dbReference type="InterPro" id="IPR027417">
    <property type="entry name" value="P-loop_NTPase"/>
</dbReference>
<feature type="domain" description="AAA+ ATPase" evidence="1">
    <location>
        <begin position="433"/>
        <end position="579"/>
    </location>
</feature>
<dbReference type="Gene3D" id="3.40.50.300">
    <property type="entry name" value="P-loop containing nucleotide triphosphate hydrolases"/>
    <property type="match status" value="1"/>
</dbReference>
<dbReference type="SUPFAM" id="SSF52540">
    <property type="entry name" value="P-loop containing nucleoside triphosphate hydrolases"/>
    <property type="match status" value="1"/>
</dbReference>
<dbReference type="GO" id="GO:0005524">
    <property type="term" value="F:ATP binding"/>
    <property type="evidence" value="ECO:0007669"/>
    <property type="project" value="InterPro"/>
</dbReference>